<dbReference type="GO" id="GO:0000122">
    <property type="term" value="P:negative regulation of transcription by RNA polymerase II"/>
    <property type="evidence" value="ECO:0007669"/>
    <property type="project" value="TreeGrafter"/>
</dbReference>
<evidence type="ECO:0008006" key="7">
    <source>
        <dbReference type="Google" id="ProtNLM"/>
    </source>
</evidence>
<dbReference type="InterPro" id="IPR016024">
    <property type="entry name" value="ARM-type_fold"/>
</dbReference>
<keyword evidence="3" id="KW-0539">Nucleus</keyword>
<proteinExistence type="inferred from homology"/>
<evidence type="ECO:0000256" key="3">
    <source>
        <dbReference type="ARBA" id="ARBA00023242"/>
    </source>
</evidence>
<feature type="compositionally biased region" description="Acidic residues" evidence="4">
    <location>
        <begin position="620"/>
        <end position="635"/>
    </location>
</feature>
<dbReference type="EMBL" id="OV170225">
    <property type="protein sequence ID" value="CAH0726123.1"/>
    <property type="molecule type" value="Genomic_DNA"/>
</dbReference>
<dbReference type="InterPro" id="IPR005343">
    <property type="entry name" value="Noc2"/>
</dbReference>
<organism evidence="5 6">
    <name type="scientific">Brenthis ino</name>
    <name type="common">lesser marbled fritillary</name>
    <dbReference type="NCBI Taxonomy" id="405034"/>
    <lineage>
        <taxon>Eukaryota</taxon>
        <taxon>Metazoa</taxon>
        <taxon>Ecdysozoa</taxon>
        <taxon>Arthropoda</taxon>
        <taxon>Hexapoda</taxon>
        <taxon>Insecta</taxon>
        <taxon>Pterygota</taxon>
        <taxon>Neoptera</taxon>
        <taxon>Endopterygota</taxon>
        <taxon>Lepidoptera</taxon>
        <taxon>Glossata</taxon>
        <taxon>Ditrysia</taxon>
        <taxon>Papilionoidea</taxon>
        <taxon>Nymphalidae</taxon>
        <taxon>Heliconiinae</taxon>
        <taxon>Argynnini</taxon>
        <taxon>Brenthis</taxon>
    </lineage>
</organism>
<dbReference type="Proteomes" id="UP000838878">
    <property type="component" value="Chromosome 5"/>
</dbReference>
<dbReference type="GO" id="GO:0003714">
    <property type="term" value="F:transcription corepressor activity"/>
    <property type="evidence" value="ECO:0007669"/>
    <property type="project" value="TreeGrafter"/>
</dbReference>
<name>A0A8J9UU14_9NEOP</name>
<feature type="compositionally biased region" description="Basic residues" evidence="4">
    <location>
        <begin position="638"/>
        <end position="653"/>
    </location>
</feature>
<sequence length="678" mass="77612">MKIKKMPKPPSENGSDSEQELSPETHKKSLEKLKKIDPDFYNFLEENDENLLNFETDSGDDDDNDGKDDEDQLHVPGPLTGDSDESDFEDEDAKVVHGKITLKMVAQWQSELQAEGKVKLTTLTTVIKVFNAAMIRATSEDGASVGEFKVEGSSIFNAVIQMCVLYLPPAIKKYLGMEQSGKDPQKCKHFIKIKGPLVAYLKDLLKLLSGVTSENILTVLLKHLHQMSVYVACFNSISKRALKKLISLWSNSEETVRVLAFLCILRITRNQQTALLDLVLKAMYLTYVKNCKFVSPSTWPGINFMRRSLVEMFTLDLNVSYHHVFLYIRQLAIHLRNAIVVQKVENRQAVYNWQFVNSLHLWADLISASSNKPQLQPLLYPLVMVITNSIKLVPTHQYYPLRFHCVEILINLSKETNTFIPILPFLVEVLTSYDFNKKNKKVSMKPLDFSCILRLAKSQLMENGFKDSVIDRVYGLLLEYMANESHSIAFPDISLLAIIQIKQFLKSCSVSNYTKRMRQLLEKIEENSRFIEKERAKISFALNEEKMVAAWEASIKAKGTPLLTFFENWNKVNKIQKRKKVTKNDELAGVMPIIKRPKIAENEDIASKPEKKGPLVLFPSDDEDEGDDFKLDEETEKPKKKKLKKKVNKKKEQKKNIEPEIDVPDTEDVVQDLGVNDW</sequence>
<dbReference type="AlphaFoldDB" id="A0A8J9UU14"/>
<feature type="region of interest" description="Disordered" evidence="4">
    <location>
        <begin position="47"/>
        <end position="89"/>
    </location>
</feature>
<reference evidence="5" key="1">
    <citation type="submission" date="2021-12" db="EMBL/GenBank/DDBJ databases">
        <authorList>
            <person name="Martin H S."/>
        </authorList>
    </citation>
    <scope>NUCLEOTIDE SEQUENCE</scope>
</reference>
<evidence type="ECO:0000256" key="4">
    <source>
        <dbReference type="SAM" id="MobiDB-lite"/>
    </source>
</evidence>
<accession>A0A8J9UU14</accession>
<protein>
    <recommendedName>
        <fullName evidence="7">Nucleolar complex protein 2 homolog</fullName>
    </recommendedName>
</protein>
<dbReference type="PANTHER" id="PTHR12687">
    <property type="entry name" value="NUCLEOLAR COMPLEX 2 AND RAD4-RELATED"/>
    <property type="match status" value="1"/>
</dbReference>
<gene>
    <name evidence="5" type="ORF">BINO364_LOCUS11622</name>
</gene>
<feature type="compositionally biased region" description="Acidic residues" evidence="4">
    <location>
        <begin position="57"/>
        <end position="71"/>
    </location>
</feature>
<dbReference type="OrthoDB" id="10266662at2759"/>
<evidence type="ECO:0000313" key="5">
    <source>
        <dbReference type="EMBL" id="CAH0726123.1"/>
    </source>
</evidence>
<feature type="region of interest" description="Disordered" evidence="4">
    <location>
        <begin position="1"/>
        <end position="31"/>
    </location>
</feature>
<evidence type="ECO:0000256" key="2">
    <source>
        <dbReference type="ARBA" id="ARBA00005907"/>
    </source>
</evidence>
<dbReference type="PANTHER" id="PTHR12687:SF4">
    <property type="entry name" value="NUCLEOLAR COMPLEX PROTEIN 2 HOMOLOG"/>
    <property type="match status" value="1"/>
</dbReference>
<feature type="compositionally biased region" description="Basic and acidic residues" evidence="4">
    <location>
        <begin position="604"/>
        <end position="613"/>
    </location>
</feature>
<dbReference type="GO" id="GO:0042273">
    <property type="term" value="P:ribosomal large subunit biogenesis"/>
    <property type="evidence" value="ECO:0007669"/>
    <property type="project" value="TreeGrafter"/>
</dbReference>
<feature type="compositionally biased region" description="Acidic residues" evidence="4">
    <location>
        <begin position="659"/>
        <end position="670"/>
    </location>
</feature>
<feature type="compositionally biased region" description="Low complexity" evidence="4">
    <location>
        <begin position="47"/>
        <end position="56"/>
    </location>
</feature>
<feature type="non-terminal residue" evidence="5">
    <location>
        <position position="678"/>
    </location>
</feature>
<evidence type="ECO:0000313" key="6">
    <source>
        <dbReference type="Proteomes" id="UP000838878"/>
    </source>
</evidence>
<keyword evidence="6" id="KW-1185">Reference proteome</keyword>
<dbReference type="GO" id="GO:0005654">
    <property type="term" value="C:nucleoplasm"/>
    <property type="evidence" value="ECO:0007669"/>
    <property type="project" value="TreeGrafter"/>
</dbReference>
<dbReference type="GO" id="GO:0042393">
    <property type="term" value="F:histone binding"/>
    <property type="evidence" value="ECO:0007669"/>
    <property type="project" value="TreeGrafter"/>
</dbReference>
<dbReference type="GO" id="GO:0030690">
    <property type="term" value="C:Noc1p-Noc2p complex"/>
    <property type="evidence" value="ECO:0007669"/>
    <property type="project" value="TreeGrafter"/>
</dbReference>
<dbReference type="GO" id="GO:0005730">
    <property type="term" value="C:nucleolus"/>
    <property type="evidence" value="ECO:0007669"/>
    <property type="project" value="TreeGrafter"/>
</dbReference>
<dbReference type="SUPFAM" id="SSF48371">
    <property type="entry name" value="ARM repeat"/>
    <property type="match status" value="1"/>
</dbReference>
<feature type="region of interest" description="Disordered" evidence="4">
    <location>
        <begin position="604"/>
        <end position="678"/>
    </location>
</feature>
<dbReference type="GO" id="GO:0030691">
    <property type="term" value="C:Noc2p-Noc3p complex"/>
    <property type="evidence" value="ECO:0007669"/>
    <property type="project" value="TreeGrafter"/>
</dbReference>
<evidence type="ECO:0000256" key="1">
    <source>
        <dbReference type="ARBA" id="ARBA00004123"/>
    </source>
</evidence>
<comment type="subcellular location">
    <subcellularLocation>
        <location evidence="1">Nucleus</location>
    </subcellularLocation>
</comment>
<comment type="similarity">
    <text evidence="2">Belongs to the NOC2 family.</text>
</comment>
<dbReference type="Pfam" id="PF03715">
    <property type="entry name" value="Noc2"/>
    <property type="match status" value="1"/>
</dbReference>